<dbReference type="KEGG" id="manq:L1994_04040"/>
<dbReference type="InterPro" id="IPR036390">
    <property type="entry name" value="WH_DNA-bd_sf"/>
</dbReference>
<dbReference type="SUPFAM" id="SSF46785">
    <property type="entry name" value="Winged helix' DNA-binding domain"/>
    <property type="match status" value="1"/>
</dbReference>
<comment type="similarity">
    <text evidence="1 5">Belongs to the eukaryotic ribosomal protein eS19 family.</text>
</comment>
<dbReference type="EMBL" id="CP091092">
    <property type="protein sequence ID" value="WFN37567.1"/>
    <property type="molecule type" value="Genomic_DNA"/>
</dbReference>
<dbReference type="NCBIfam" id="NF006811">
    <property type="entry name" value="PRK09333.1"/>
    <property type="match status" value="1"/>
</dbReference>
<dbReference type="GO" id="GO:0006412">
    <property type="term" value="P:translation"/>
    <property type="evidence" value="ECO:0007669"/>
    <property type="project" value="UniProtKB-UniRule"/>
</dbReference>
<dbReference type="AlphaFoldDB" id="A0AAF0FQ75"/>
<comment type="subunit">
    <text evidence="5">Part of the 30S ribosomal subunit.</text>
</comment>
<proteinExistence type="inferred from homology"/>
<evidence type="ECO:0000256" key="4">
    <source>
        <dbReference type="ARBA" id="ARBA00035143"/>
    </source>
</evidence>
<dbReference type="Pfam" id="PF01090">
    <property type="entry name" value="Ribosomal_S19e"/>
    <property type="match status" value="1"/>
</dbReference>
<dbReference type="PANTHER" id="PTHR11710">
    <property type="entry name" value="40S RIBOSOMAL PROTEIN S19"/>
    <property type="match status" value="1"/>
</dbReference>
<dbReference type="Proteomes" id="UP001218895">
    <property type="component" value="Chromosome"/>
</dbReference>
<comment type="function">
    <text evidence="5">May be involved in maturation of the 30S ribosomal subunit.</text>
</comment>
<dbReference type="GO" id="GO:0003735">
    <property type="term" value="F:structural constituent of ribosome"/>
    <property type="evidence" value="ECO:0007669"/>
    <property type="project" value="InterPro"/>
</dbReference>
<dbReference type="PANTHER" id="PTHR11710:SF0">
    <property type="entry name" value="40S RIBOSOMAL PROTEIN S19"/>
    <property type="match status" value="1"/>
</dbReference>
<dbReference type="GO" id="GO:0022627">
    <property type="term" value="C:cytosolic small ribosomal subunit"/>
    <property type="evidence" value="ECO:0007669"/>
    <property type="project" value="TreeGrafter"/>
</dbReference>
<dbReference type="PROSITE" id="PS00628">
    <property type="entry name" value="RIBOSOMAL_S19E"/>
    <property type="match status" value="1"/>
</dbReference>
<evidence type="ECO:0000313" key="6">
    <source>
        <dbReference type="EMBL" id="WFN37567.1"/>
    </source>
</evidence>
<protein>
    <recommendedName>
        <fullName evidence="4 5">Small ribosomal subunit protein eS19</fullName>
    </recommendedName>
</protein>
<evidence type="ECO:0000313" key="7">
    <source>
        <dbReference type="Proteomes" id="UP001218895"/>
    </source>
</evidence>
<evidence type="ECO:0000256" key="2">
    <source>
        <dbReference type="ARBA" id="ARBA00022980"/>
    </source>
</evidence>
<organism evidence="6 7">
    <name type="scientific">Methanomicrobium antiquum</name>
    <dbReference type="NCBI Taxonomy" id="487686"/>
    <lineage>
        <taxon>Archaea</taxon>
        <taxon>Methanobacteriati</taxon>
        <taxon>Methanobacteriota</taxon>
        <taxon>Stenosarchaea group</taxon>
        <taxon>Methanomicrobia</taxon>
        <taxon>Methanomicrobiales</taxon>
        <taxon>Methanomicrobiaceae</taxon>
        <taxon>Methanomicrobium</taxon>
    </lineage>
</organism>
<dbReference type="HAMAP" id="MF_01474">
    <property type="entry name" value="Ribosomal_eS19"/>
    <property type="match status" value="1"/>
</dbReference>
<evidence type="ECO:0000256" key="5">
    <source>
        <dbReference type="HAMAP-Rule" id="MF_01474"/>
    </source>
</evidence>
<reference evidence="6" key="1">
    <citation type="submission" date="2022-01" db="EMBL/GenBank/DDBJ databases">
        <title>Complete genome of Methanomicrobium antiquum DSM 21220.</title>
        <authorList>
            <person name="Chen S.-C."/>
            <person name="You Y.-T."/>
            <person name="Zhou Y.-Z."/>
            <person name="Lai M.-C."/>
        </authorList>
    </citation>
    <scope>NUCLEOTIDE SEQUENCE</scope>
    <source>
        <strain evidence="6">DSM 21220</strain>
    </source>
</reference>
<evidence type="ECO:0000256" key="3">
    <source>
        <dbReference type="ARBA" id="ARBA00023274"/>
    </source>
</evidence>
<dbReference type="FunFam" id="1.10.10.10:FF:000449">
    <property type="entry name" value="30S ribosomal protein S19e"/>
    <property type="match status" value="1"/>
</dbReference>
<gene>
    <name evidence="5" type="primary">rps19e</name>
    <name evidence="6" type="ORF">L1994_04040</name>
</gene>
<dbReference type="SMART" id="SM01413">
    <property type="entry name" value="Ribosomal_S19e"/>
    <property type="match status" value="1"/>
</dbReference>
<dbReference type="InterPro" id="IPR001266">
    <property type="entry name" value="Ribosomal_eS19"/>
</dbReference>
<keyword evidence="2 5" id="KW-0689">Ribosomal protein</keyword>
<dbReference type="RefSeq" id="WP_278100407.1">
    <property type="nucleotide sequence ID" value="NZ_CP091092.1"/>
</dbReference>
<dbReference type="Gene3D" id="1.10.10.10">
    <property type="entry name" value="Winged helix-like DNA-binding domain superfamily/Winged helix DNA-binding domain"/>
    <property type="match status" value="1"/>
</dbReference>
<name>A0AAF0FQ75_9EURY</name>
<accession>A0AAF0FQ75</accession>
<dbReference type="GO" id="GO:0003723">
    <property type="term" value="F:RNA binding"/>
    <property type="evidence" value="ECO:0007669"/>
    <property type="project" value="TreeGrafter"/>
</dbReference>
<keyword evidence="7" id="KW-1185">Reference proteome</keyword>
<evidence type="ECO:0000256" key="1">
    <source>
        <dbReference type="ARBA" id="ARBA00010014"/>
    </source>
</evidence>
<dbReference type="GeneID" id="79949540"/>
<dbReference type="InterPro" id="IPR027548">
    <property type="entry name" value="Ribosomal_eS19_archaeal"/>
</dbReference>
<dbReference type="InterPro" id="IPR036388">
    <property type="entry name" value="WH-like_DNA-bd_sf"/>
</dbReference>
<keyword evidence="3 5" id="KW-0687">Ribonucleoprotein</keyword>
<sequence length="149" mass="16629">MTTVYDIPPDVLIAKVAGELKQLDSIKAPVWAEFAKTGVHKQMPPKEEDWWYTRAASVMRRVYIDGPVGVQRLRSFYGGKKNRGTKPNQFKRGSGSVTRKLLQQLESAGYIKNTPEGRVISAEGRKFMDSVANSAKAEVVEQIPGLSKY</sequence>
<dbReference type="InterPro" id="IPR018277">
    <property type="entry name" value="Ribosomal_eS19_CS"/>
</dbReference>
<dbReference type="GO" id="GO:0000028">
    <property type="term" value="P:ribosomal small subunit assembly"/>
    <property type="evidence" value="ECO:0007669"/>
    <property type="project" value="TreeGrafter"/>
</dbReference>